<dbReference type="Gene3D" id="3.10.180.10">
    <property type="entry name" value="2,3-Dihydroxybiphenyl 1,2-Dioxygenase, domain 1"/>
    <property type="match status" value="1"/>
</dbReference>
<reference evidence="2 3" key="1">
    <citation type="submission" date="2023-11" db="EMBL/GenBank/DDBJ databases">
        <title>Draft genome sequence of Microbacterium arthrosphaerae JCM 30492.</title>
        <authorList>
            <person name="Zhang G."/>
            <person name="Ding Y."/>
        </authorList>
    </citation>
    <scope>NUCLEOTIDE SEQUENCE [LARGE SCALE GENOMIC DNA]</scope>
    <source>
        <strain evidence="2 3">JCM 30492</strain>
    </source>
</reference>
<feature type="domain" description="VOC" evidence="1">
    <location>
        <begin position="18"/>
        <end position="135"/>
    </location>
</feature>
<organism evidence="2 3">
    <name type="scientific">Microbacterium arthrosphaerae</name>
    <dbReference type="NCBI Taxonomy" id="792652"/>
    <lineage>
        <taxon>Bacteria</taxon>
        <taxon>Bacillati</taxon>
        <taxon>Actinomycetota</taxon>
        <taxon>Actinomycetes</taxon>
        <taxon>Micrococcales</taxon>
        <taxon>Microbacteriaceae</taxon>
        <taxon>Microbacterium</taxon>
    </lineage>
</organism>
<protein>
    <submittedName>
        <fullName evidence="2">VOC family protein</fullName>
    </submittedName>
</protein>
<dbReference type="RefSeq" id="WP_318354924.1">
    <property type="nucleotide sequence ID" value="NZ_JAWQEV010000007.1"/>
</dbReference>
<dbReference type="InterPro" id="IPR029068">
    <property type="entry name" value="Glyas_Bleomycin-R_OHBP_Dase"/>
</dbReference>
<evidence type="ECO:0000259" key="1">
    <source>
        <dbReference type="PROSITE" id="PS51819"/>
    </source>
</evidence>
<proteinExistence type="predicted"/>
<gene>
    <name evidence="2" type="ORF">R8Z58_16765</name>
</gene>
<dbReference type="PROSITE" id="PS51819">
    <property type="entry name" value="VOC"/>
    <property type="match status" value="1"/>
</dbReference>
<evidence type="ECO:0000313" key="3">
    <source>
        <dbReference type="Proteomes" id="UP001283109"/>
    </source>
</evidence>
<sequence length="159" mass="17651">MTDTTELQTGITRDIYGMPAFISLEVDDVRAAARWFVEALDFIELFAMPPGDEPVLIHLRRWRYQDILLRQGAAADVGTGVQLSLAATYDELDGLAARARSFDGTVVGGPADTPWNTRDLTVVSPQGLRLVFTARRPEPLRDAAFTADMNRWSQEQLPS</sequence>
<dbReference type="EMBL" id="JAWQEV010000007">
    <property type="protein sequence ID" value="MDW4574432.1"/>
    <property type="molecule type" value="Genomic_DNA"/>
</dbReference>
<dbReference type="Proteomes" id="UP001283109">
    <property type="component" value="Unassembled WGS sequence"/>
</dbReference>
<accession>A0ABU4H6T7</accession>
<comment type="caution">
    <text evidence="2">The sequence shown here is derived from an EMBL/GenBank/DDBJ whole genome shotgun (WGS) entry which is preliminary data.</text>
</comment>
<name>A0ABU4H6T7_9MICO</name>
<dbReference type="InterPro" id="IPR037523">
    <property type="entry name" value="VOC_core"/>
</dbReference>
<dbReference type="SUPFAM" id="SSF54593">
    <property type="entry name" value="Glyoxalase/Bleomycin resistance protein/Dihydroxybiphenyl dioxygenase"/>
    <property type="match status" value="1"/>
</dbReference>
<evidence type="ECO:0000313" key="2">
    <source>
        <dbReference type="EMBL" id="MDW4574432.1"/>
    </source>
</evidence>
<keyword evidence="3" id="KW-1185">Reference proteome</keyword>